<dbReference type="InterPro" id="IPR028949">
    <property type="entry name" value="Ntox15"/>
</dbReference>
<comment type="caution">
    <text evidence="2">The sequence shown here is derived from an EMBL/GenBank/DDBJ whole genome shotgun (WGS) entry which is preliminary data.</text>
</comment>
<dbReference type="Pfam" id="PF15604">
    <property type="entry name" value="Ntox15"/>
    <property type="match status" value="1"/>
</dbReference>
<evidence type="ECO:0000313" key="3">
    <source>
        <dbReference type="Proteomes" id="UP000319424"/>
    </source>
</evidence>
<feature type="domain" description="Novel toxin 15" evidence="1">
    <location>
        <begin position="105"/>
        <end position="249"/>
    </location>
</feature>
<evidence type="ECO:0000313" key="2">
    <source>
        <dbReference type="EMBL" id="TRW21923.1"/>
    </source>
</evidence>
<gene>
    <name evidence="2" type="ORF">FL857_11930</name>
</gene>
<proteinExistence type="predicted"/>
<accession>A0A552UUK5</accession>
<evidence type="ECO:0000259" key="1">
    <source>
        <dbReference type="Pfam" id="PF15604"/>
    </source>
</evidence>
<organism evidence="2 3">
    <name type="scientific">Criibacterium bergeronii</name>
    <dbReference type="NCBI Taxonomy" id="1871336"/>
    <lineage>
        <taxon>Bacteria</taxon>
        <taxon>Bacillati</taxon>
        <taxon>Bacillota</taxon>
        <taxon>Clostridia</taxon>
        <taxon>Peptostreptococcales</taxon>
        <taxon>Filifactoraceae</taxon>
        <taxon>Criibacterium</taxon>
    </lineage>
</organism>
<dbReference type="EMBL" id="VJXW01000041">
    <property type="protein sequence ID" value="TRW21923.1"/>
    <property type="molecule type" value="Genomic_DNA"/>
</dbReference>
<sequence length="251" mass="28353">MVLENKGLEEVDYKQSAISGIINAGLALAIPGILNLKPVKKYTKQVTKNIQDYKAMQRVSGIIHPGFNPKPIKGVGKEALEESAEKAISRLDKVEVKFKYKSKFDKDEFARQLSNQELGMNELTVDEYLQNRKRYLSEGRSKEGNLAQKFVRKEALSNKIDELRNSGMPLKEAKTKAKEWLNTQAALHDPDQIAGGNPLNVVGMGDRRVNQSIGAQWKNRIDDLDKQIQSMAKNMSEAERKSTYLNVKLQY</sequence>
<dbReference type="AlphaFoldDB" id="A0A552UUK5"/>
<name>A0A552UUK5_9FIRM</name>
<dbReference type="OrthoDB" id="1878078at2"/>
<reference evidence="2 3" key="1">
    <citation type="submission" date="2019-07" db="EMBL/GenBank/DDBJ databases">
        <title>Criibacterium bergeronii gen. nov., sp. nov. isolated from human clinical samples.</title>
        <authorList>
            <person name="Maheux A.F."/>
            <person name="Boudreau D.K."/>
            <person name="Berube E."/>
            <person name="Brodeur S."/>
            <person name="Bernard K.A."/>
            <person name="Abed J.Y."/>
            <person name="Ducrey E."/>
            <person name="Guay E.F."/>
            <person name="Raymond F."/>
            <person name="Corbeil J."/>
            <person name="Domingo M.-C."/>
            <person name="Roy P.H."/>
            <person name="Boissinot M."/>
            <person name="Tocheva E.I."/>
            <person name="Omar R.F."/>
        </authorList>
    </citation>
    <scope>NUCLEOTIDE SEQUENCE [LARGE SCALE GENOMIC DNA]</scope>
    <source>
        <strain evidence="2 3">CCRI-24246</strain>
    </source>
</reference>
<dbReference type="Proteomes" id="UP000319424">
    <property type="component" value="Unassembled WGS sequence"/>
</dbReference>
<protein>
    <recommendedName>
        <fullName evidence="1">Novel toxin 15 domain-containing protein</fullName>
    </recommendedName>
</protein>